<dbReference type="Gene3D" id="3.40.50.150">
    <property type="entry name" value="Vaccinia Virus protein VP39"/>
    <property type="match status" value="1"/>
</dbReference>
<dbReference type="AlphaFoldDB" id="A0AAW3SRR4"/>
<dbReference type="PANTHER" id="PTHR34203">
    <property type="entry name" value="METHYLTRANSFERASE, FKBM FAMILY PROTEIN"/>
    <property type="match status" value="1"/>
</dbReference>
<keyword evidence="2" id="KW-0489">Methyltransferase</keyword>
<dbReference type="RefSeq" id="WP_181844706.1">
    <property type="nucleotide sequence ID" value="NZ_JACERJ010000002.1"/>
</dbReference>
<dbReference type="EMBL" id="JACERJ010000002">
    <property type="protein sequence ID" value="MBA5203155.1"/>
    <property type="molecule type" value="Genomic_DNA"/>
</dbReference>
<protein>
    <submittedName>
        <fullName evidence="2">FkbM family methyltransferase</fullName>
    </submittedName>
</protein>
<proteinExistence type="predicted"/>
<dbReference type="Proteomes" id="UP000557749">
    <property type="component" value="Unassembled WGS sequence"/>
</dbReference>
<dbReference type="InterPro" id="IPR006342">
    <property type="entry name" value="FkbM_mtfrase"/>
</dbReference>
<evidence type="ECO:0000259" key="1">
    <source>
        <dbReference type="Pfam" id="PF05050"/>
    </source>
</evidence>
<comment type="caution">
    <text evidence="2">The sequence shown here is derived from an EMBL/GenBank/DDBJ whole genome shotgun (WGS) entry which is preliminary data.</text>
</comment>
<reference evidence="2 3" key="1">
    <citation type="submission" date="2020-07" db="EMBL/GenBank/DDBJ databases">
        <title>Characterization of Pectobacterium aroidearum strains causing soft rot on Amorphophallus konjac.</title>
        <authorList>
            <person name="Xie H."/>
        </authorList>
    </citation>
    <scope>NUCLEOTIDE SEQUENCE [LARGE SCALE GENOMIC DNA]</scope>
    <source>
        <strain evidence="2 3">MY7</strain>
    </source>
</reference>
<name>A0AAW3SRR4_9GAMM</name>
<dbReference type="InterPro" id="IPR029063">
    <property type="entry name" value="SAM-dependent_MTases_sf"/>
</dbReference>
<accession>A0AAW3SRR4</accession>
<dbReference type="GO" id="GO:0032259">
    <property type="term" value="P:methylation"/>
    <property type="evidence" value="ECO:0007669"/>
    <property type="project" value="UniProtKB-KW"/>
</dbReference>
<gene>
    <name evidence="2" type="ORF">H2Y57_05560</name>
</gene>
<dbReference type="PANTHER" id="PTHR34203:SF15">
    <property type="entry name" value="SLL1173 PROTEIN"/>
    <property type="match status" value="1"/>
</dbReference>
<feature type="domain" description="Methyltransferase FkbM" evidence="1">
    <location>
        <begin position="196"/>
        <end position="348"/>
    </location>
</feature>
<evidence type="ECO:0000313" key="2">
    <source>
        <dbReference type="EMBL" id="MBA5203155.1"/>
    </source>
</evidence>
<organism evidence="2 3">
    <name type="scientific">Pectobacterium aroidearum</name>
    <dbReference type="NCBI Taxonomy" id="1201031"/>
    <lineage>
        <taxon>Bacteria</taxon>
        <taxon>Pseudomonadati</taxon>
        <taxon>Pseudomonadota</taxon>
        <taxon>Gammaproteobacteria</taxon>
        <taxon>Enterobacterales</taxon>
        <taxon>Pectobacteriaceae</taxon>
        <taxon>Pectobacterium</taxon>
    </lineage>
</organism>
<dbReference type="GO" id="GO:0008168">
    <property type="term" value="F:methyltransferase activity"/>
    <property type="evidence" value="ECO:0007669"/>
    <property type="project" value="UniProtKB-KW"/>
</dbReference>
<sequence>MTLISGIVEQDNVFLHSLNRMKKNGYPIVLCGAGMVARLSFDFLQEVGVDVDIVTLHRKYIKESDLFCGKKLTPLEDLNTCKKKYNYIVAFQFFNEKLEIDLKRNGAEILFFDPSFIEARGDDKEYITWDFLKKNESELEWFYSQLGDDLSRKTLQAFINQRICARQKAYYSDLYCKEHYFPDDIISLSENEVFIDCGAYTGDTIAALLKKMTSLGIEQGPEAIYAFEPDESNAAILEENTRYLPQCHCMNMGAWHEKGMLSFASGGGLSSRISAENDNDTTSIAVDSIDNILNGRGATFIKMDIEGAELDALLGAEKTIVQCSPKLAISLYHKPKDLITIPKYLRELNPDYKFYLRGHHPNFACELVLYAITVD</sequence>
<dbReference type="Pfam" id="PF05050">
    <property type="entry name" value="Methyltransf_21"/>
    <property type="match status" value="1"/>
</dbReference>
<dbReference type="InterPro" id="IPR052514">
    <property type="entry name" value="SAM-dependent_MTase"/>
</dbReference>
<evidence type="ECO:0000313" key="3">
    <source>
        <dbReference type="Proteomes" id="UP000557749"/>
    </source>
</evidence>
<keyword evidence="2" id="KW-0808">Transferase</keyword>
<dbReference type="NCBIfam" id="TIGR01444">
    <property type="entry name" value="fkbM_fam"/>
    <property type="match status" value="1"/>
</dbReference>
<dbReference type="SUPFAM" id="SSF53335">
    <property type="entry name" value="S-adenosyl-L-methionine-dependent methyltransferases"/>
    <property type="match status" value="1"/>
</dbReference>